<dbReference type="Pfam" id="PF13086">
    <property type="entry name" value="AAA_11"/>
    <property type="match status" value="1"/>
</dbReference>
<keyword evidence="2" id="KW-0175">Coiled coil</keyword>
<sequence>MKKERLVAVELVEASDLLKTVRRLSGGHLVVVESPTYYRAHAPVLTTLQGVSPEALPFASEFLQGRLQEDMSLPFHDLTVDSSVLVGDSVERRDLRGISELLSGVHGSRLSSGLSGVQEEGKGGSLRLSELRTAERWEQVCERIRTQRAEQSKRAVPSSESLEKLSEEQLAALRHLLTHRVAVVQGAPGTGKTSLAVRYLQLMLSESQKLRVLVVTYKNFALDELLWKLMKRVPSLETRIARIGARSQEHPELNERNLHGKAGLRKEVNARDLREERRLLLQEGETAVSELRNAFHQLRDSERIRKQVWISSASLTDLCSLLIGFARTANLRGPKRQAVERTAVSFLSDLESERQALLESVSVSAPGGVAEEEADRVYSIASSLGAFLLHLVSENDRPAVKATECVCDALDAWTPPESLFRQMDQQAEGASSSQQKFSQKSAVGDRRPSPSEATRGEGDGGLGVLSSLETRAEERRRKELSNSQAAAASQCKGVKAEEAGEGEEADEVGDDYEEAEQDRIAALGVGMSMGDASDSLQGRPSPPFPSHLASKLGEVHAEEIRHQVEEGDGGVCGLSAELRVVWLTSLGKQVRDAAERLHDAAVERVERCTQKLGRIERRLELQVLTENTQDLIEQWGPDIVLFEEAGEVLVPQVLACCVAPRTQQLVLIGDHQQLPPKVETFVLAEKHNFATSPMKRLIECGLPFVTLMTQSRMHPEISTHLRGHSGYPNLKDSTSVVSDSALKPVPCLSQRIFWWDCNAPEDEGRSPQNEGQAALVVAAARFLLDFSGLSASQLTVLAPYTGQVFLLKRRFAEVPKLREWQCNHWTDFRGMRTRSSSFAQLPRVRKGGAEVDQSRPSRTWAPLLASLESASPPAVGKGLPIHCPRHPTQTRLQVVSASEFPSDTNPLCRLRCGAPMGCRIEGHQCTRLCHEDRVDVHGAEQCKAIVQLVCTTSRGPGLGPCGALLKRKCCESDRSAMARCTAVVQFPCQTLREGCPCVLSRECRQDPKSIPCRRQVNFRCKNCLGPLVRECSQRETQIQCERKISFPCPNSAQGCREKLVRKCHEDPSNVRCPRVVQFPCKDCKQPLSRRCQVLESSVKCERIVDVACQKAGHPLRRKCCEPTKLPRCQAGCTRKLDCGHLCVGGECWEECLSSRDCRECRRIRREEEQQRKRLENEARQAERAAVESQLQLLKREGRQKVEAVVKGSDGWDVLCSRMKRLCVGMESEVVVESVQRVVNDFRHSQWMQYRLAMKQPLSPSQDLLRLHTGGGEGLAESLAKKRPERHPVELSAQLDTDRLVLASAPSHAGRESPVLWLKFAAKREEVRVFAKRFPRGCGERPSLWEKPQKAGTLLPVGKDLDPRVNEALLFHGTSPQLVLSILETGFNERFAGNSAGTAFGCGVYLADDAGKSDQYVSCDRKLDPSSEVHQAFYRGKQTPNGEKVEHPENVFYLFLCRAVLGFVVPYTSSPSVFQSAERKELIPIPGTSPRVHHHSLVVHPGSTVQRYREIVITHGERVYPEYLIAFKRDRI</sequence>
<feature type="coiled-coil region" evidence="2">
    <location>
        <begin position="1157"/>
        <end position="1196"/>
    </location>
</feature>
<feature type="region of interest" description="Disordered" evidence="3">
    <location>
        <begin position="423"/>
        <end position="513"/>
    </location>
</feature>
<evidence type="ECO:0000259" key="4">
    <source>
        <dbReference type="PROSITE" id="PS51059"/>
    </source>
</evidence>
<evidence type="ECO:0000256" key="3">
    <source>
        <dbReference type="SAM" id="MobiDB-lite"/>
    </source>
</evidence>
<evidence type="ECO:0000313" key="5">
    <source>
        <dbReference type="EMBL" id="CEM44096.1"/>
    </source>
</evidence>
<proteinExistence type="predicted"/>
<dbReference type="Pfam" id="PF00644">
    <property type="entry name" value="PARP"/>
    <property type="match status" value="1"/>
</dbReference>
<dbReference type="VEuPathDB" id="CryptoDB:Cvel_1091"/>
<dbReference type="InterPro" id="IPR012317">
    <property type="entry name" value="Poly(ADP-ribose)pol_cat_dom"/>
</dbReference>
<dbReference type="InterPro" id="IPR045055">
    <property type="entry name" value="DNA2/NAM7-like"/>
</dbReference>
<dbReference type="GO" id="GO:0031048">
    <property type="term" value="P:regulatory ncRNA-mediated heterochromatin formation"/>
    <property type="evidence" value="ECO:0007669"/>
    <property type="project" value="TreeGrafter"/>
</dbReference>
<name>A0A0G4HJ38_9ALVE</name>
<dbReference type="EMBL" id="CDMZ01002838">
    <property type="protein sequence ID" value="CEM44096.1"/>
    <property type="molecule type" value="Genomic_DNA"/>
</dbReference>
<dbReference type="InterPro" id="IPR027417">
    <property type="entry name" value="P-loop_NTPase"/>
</dbReference>
<dbReference type="GO" id="GO:0003950">
    <property type="term" value="F:NAD+ poly-ADP-ribosyltransferase activity"/>
    <property type="evidence" value="ECO:0007669"/>
    <property type="project" value="UniProtKB-UniRule"/>
</dbReference>
<organism evidence="5">
    <name type="scientific">Chromera velia CCMP2878</name>
    <dbReference type="NCBI Taxonomy" id="1169474"/>
    <lineage>
        <taxon>Eukaryota</taxon>
        <taxon>Sar</taxon>
        <taxon>Alveolata</taxon>
        <taxon>Colpodellida</taxon>
        <taxon>Chromeraceae</taxon>
        <taxon>Chromera</taxon>
    </lineage>
</organism>
<dbReference type="PhylomeDB" id="A0A0G4HJ38"/>
<dbReference type="EC" id="2.4.2.-" evidence="1"/>
<feature type="compositionally biased region" description="Acidic residues" evidence="3">
    <location>
        <begin position="499"/>
        <end position="513"/>
    </location>
</feature>
<dbReference type="SUPFAM" id="SSF56399">
    <property type="entry name" value="ADP-ribosylation"/>
    <property type="match status" value="1"/>
</dbReference>
<protein>
    <recommendedName>
        <fullName evidence="1">Poly [ADP-ribose] polymerase</fullName>
        <shortName evidence="1">PARP</shortName>
        <ecNumber evidence="1">2.4.2.-</ecNumber>
    </recommendedName>
</protein>
<dbReference type="Gene3D" id="3.90.228.10">
    <property type="match status" value="1"/>
</dbReference>
<accession>A0A0G4HJ38</accession>
<feature type="domain" description="PARP catalytic" evidence="4">
    <location>
        <begin position="1240"/>
        <end position="1531"/>
    </location>
</feature>
<feature type="compositionally biased region" description="Low complexity" evidence="3">
    <location>
        <begin position="431"/>
        <end position="441"/>
    </location>
</feature>
<keyword evidence="1" id="KW-0328">Glycosyltransferase</keyword>
<dbReference type="SUPFAM" id="SSF52540">
    <property type="entry name" value="P-loop containing nucleoside triphosphate hydrolases"/>
    <property type="match status" value="1"/>
</dbReference>
<dbReference type="PANTHER" id="PTHR10887:SF341">
    <property type="entry name" value="NFX1-TYPE ZINC FINGER-CONTAINING PROTEIN 1"/>
    <property type="match status" value="1"/>
</dbReference>
<dbReference type="GO" id="GO:0004386">
    <property type="term" value="F:helicase activity"/>
    <property type="evidence" value="ECO:0007669"/>
    <property type="project" value="InterPro"/>
</dbReference>
<reference evidence="5" key="1">
    <citation type="submission" date="2014-11" db="EMBL/GenBank/DDBJ databases">
        <authorList>
            <person name="Otto D Thomas"/>
            <person name="Naeem Raeece"/>
        </authorList>
    </citation>
    <scope>NUCLEOTIDE SEQUENCE</scope>
</reference>
<gene>
    <name evidence="5" type="ORF">Cvel_1091</name>
</gene>
<dbReference type="GO" id="GO:0031380">
    <property type="term" value="C:nuclear RNA-directed RNA polymerase complex"/>
    <property type="evidence" value="ECO:0007669"/>
    <property type="project" value="TreeGrafter"/>
</dbReference>
<feature type="compositionally biased region" description="Basic and acidic residues" evidence="3">
    <location>
        <begin position="443"/>
        <end position="458"/>
    </location>
</feature>
<evidence type="ECO:0000256" key="1">
    <source>
        <dbReference type="RuleBase" id="RU362114"/>
    </source>
</evidence>
<dbReference type="InterPro" id="IPR041679">
    <property type="entry name" value="DNA2/NAM7-like_C"/>
</dbReference>
<dbReference type="PANTHER" id="PTHR10887">
    <property type="entry name" value="DNA2/NAM7 HELICASE FAMILY"/>
    <property type="match status" value="1"/>
</dbReference>
<feature type="compositionally biased region" description="Basic and acidic residues" evidence="3">
    <location>
        <begin position="470"/>
        <end position="480"/>
    </location>
</feature>
<dbReference type="Pfam" id="PF13087">
    <property type="entry name" value="AAA_12"/>
    <property type="match status" value="1"/>
</dbReference>
<dbReference type="Gene3D" id="3.40.50.300">
    <property type="entry name" value="P-loop containing nucleotide triphosphate hydrolases"/>
    <property type="match status" value="3"/>
</dbReference>
<dbReference type="PROSITE" id="PS51059">
    <property type="entry name" value="PARP_CATALYTIC"/>
    <property type="match status" value="1"/>
</dbReference>
<keyword evidence="1" id="KW-0808">Transferase</keyword>
<dbReference type="InterPro" id="IPR041677">
    <property type="entry name" value="DNA2/NAM7_AAA_11"/>
</dbReference>
<keyword evidence="1" id="KW-0520">NAD</keyword>
<evidence type="ECO:0000256" key="2">
    <source>
        <dbReference type="SAM" id="Coils"/>
    </source>
</evidence>